<evidence type="ECO:0000256" key="11">
    <source>
        <dbReference type="SAM" id="Phobius"/>
    </source>
</evidence>
<keyword evidence="8" id="KW-0408">Iron</keyword>
<protein>
    <recommendedName>
        <fullName evidence="16">Fatty acid desaturase 2</fullName>
    </recommendedName>
</protein>
<keyword evidence="10 11" id="KW-0472">Membrane</keyword>
<gene>
    <name evidence="14" type="ORF">ODALV1_LOCUS19680</name>
</gene>
<dbReference type="Proteomes" id="UP001642540">
    <property type="component" value="Unassembled WGS sequence"/>
</dbReference>
<dbReference type="PROSITE" id="PS00191">
    <property type="entry name" value="CYTOCHROME_B5_1"/>
    <property type="match status" value="1"/>
</dbReference>
<sequence>MAPSTDSTGKNWGKVDLATPSKEILYDEKYYDVTEFITRHPGGKQIIGYFANPGEDATLAIQQFHARSFNKVQGIMKSLKSRPVTESQDEPFDKATREKNKALTKDFTKLFMELKAEGVFDPSYTHITYRIVELILITVLGLYVVTQYPSLLAKSVGVFALAMGQGRALWVMHEAGHYSLTGNVSIDKKIEAFVIGIWIGWSGIYWRKHHSLHHAMTNRINRDSDLNSKPVFINNMKVLNDPVKENSFLFRNQVELSPFSVILIEFFVMVRLSGTALLKHRVWEEFLALGLHYVAAYYIGFWPWLFSHWILVVYFSVNLNMSHTHLPVTDQPTHWVEHGLLHTCDVEQRPWCDWWMGHLNYQIEHHLFPTMPQFKNKLIVGRVKALAEKHGLPYQVYSYREAAVKSFKNVYDVANQLRALSKSKTLKNE</sequence>
<dbReference type="InterPro" id="IPR036400">
    <property type="entry name" value="Cyt_B5-like_heme/steroid_sf"/>
</dbReference>
<evidence type="ECO:0000256" key="1">
    <source>
        <dbReference type="ARBA" id="ARBA00004141"/>
    </source>
</evidence>
<keyword evidence="7" id="KW-0560">Oxidoreductase</keyword>
<dbReference type="PANTHER" id="PTHR19353:SF88">
    <property type="entry name" value="DELTA(5) FATTY ACID DESATURASE FAT-4"/>
    <property type="match status" value="1"/>
</dbReference>
<dbReference type="InterPro" id="IPR005804">
    <property type="entry name" value="FA_desaturase_dom"/>
</dbReference>
<organism evidence="14 15">
    <name type="scientific">Orchesella dallaii</name>
    <dbReference type="NCBI Taxonomy" id="48710"/>
    <lineage>
        <taxon>Eukaryota</taxon>
        <taxon>Metazoa</taxon>
        <taxon>Ecdysozoa</taxon>
        <taxon>Arthropoda</taxon>
        <taxon>Hexapoda</taxon>
        <taxon>Collembola</taxon>
        <taxon>Entomobryomorpha</taxon>
        <taxon>Entomobryoidea</taxon>
        <taxon>Orchesellidae</taxon>
        <taxon>Orchesellinae</taxon>
        <taxon>Orchesella</taxon>
    </lineage>
</organism>
<evidence type="ECO:0000259" key="13">
    <source>
        <dbReference type="Pfam" id="PF00487"/>
    </source>
</evidence>
<keyword evidence="15" id="KW-1185">Reference proteome</keyword>
<feature type="domain" description="Cytochrome b5 heme-binding" evidence="12">
    <location>
        <begin position="25"/>
        <end position="68"/>
    </location>
</feature>
<dbReference type="SUPFAM" id="SSF55856">
    <property type="entry name" value="Cytochrome b5-like heme/steroid binding domain"/>
    <property type="match status" value="1"/>
</dbReference>
<feature type="transmembrane region" description="Helical" evidence="11">
    <location>
        <begin position="127"/>
        <end position="145"/>
    </location>
</feature>
<evidence type="ECO:0000256" key="10">
    <source>
        <dbReference type="ARBA" id="ARBA00023136"/>
    </source>
</evidence>
<dbReference type="InterPro" id="IPR018506">
    <property type="entry name" value="Cyt_B5_heme-BS"/>
</dbReference>
<accession>A0ABP1R8B3</accession>
<dbReference type="InterPro" id="IPR012171">
    <property type="entry name" value="Fatty_acid_desaturase"/>
</dbReference>
<dbReference type="Pfam" id="PF00173">
    <property type="entry name" value="Cyt-b5"/>
    <property type="match status" value="1"/>
</dbReference>
<evidence type="ECO:0000259" key="12">
    <source>
        <dbReference type="Pfam" id="PF00173"/>
    </source>
</evidence>
<comment type="subcellular location">
    <subcellularLocation>
        <location evidence="1">Membrane</location>
        <topology evidence="1">Multi-pass membrane protein</topology>
    </subcellularLocation>
</comment>
<name>A0ABP1R8B3_9HEXA</name>
<evidence type="ECO:0000256" key="2">
    <source>
        <dbReference type="ARBA" id="ARBA00009295"/>
    </source>
</evidence>
<dbReference type="Gene3D" id="3.10.120.10">
    <property type="entry name" value="Cytochrome b5-like heme/steroid binding domain"/>
    <property type="match status" value="1"/>
</dbReference>
<keyword evidence="9" id="KW-0443">Lipid metabolism</keyword>
<evidence type="ECO:0000256" key="3">
    <source>
        <dbReference type="ARBA" id="ARBA00022617"/>
    </source>
</evidence>
<evidence type="ECO:0000256" key="7">
    <source>
        <dbReference type="ARBA" id="ARBA00023002"/>
    </source>
</evidence>
<feature type="transmembrane region" description="Helical" evidence="11">
    <location>
        <begin position="294"/>
        <end position="317"/>
    </location>
</feature>
<comment type="caution">
    <text evidence="14">The sequence shown here is derived from an EMBL/GenBank/DDBJ whole genome shotgun (WGS) entry which is preliminary data.</text>
</comment>
<feature type="domain" description="Fatty acid desaturase" evidence="13">
    <location>
        <begin position="157"/>
        <end position="397"/>
    </location>
</feature>
<reference evidence="14 15" key="1">
    <citation type="submission" date="2024-08" db="EMBL/GenBank/DDBJ databases">
        <authorList>
            <person name="Cucini C."/>
            <person name="Frati F."/>
        </authorList>
    </citation>
    <scope>NUCLEOTIDE SEQUENCE [LARGE SCALE GENOMIC DNA]</scope>
</reference>
<evidence type="ECO:0000256" key="4">
    <source>
        <dbReference type="ARBA" id="ARBA00022692"/>
    </source>
</evidence>
<evidence type="ECO:0000313" key="14">
    <source>
        <dbReference type="EMBL" id="CAL8122112.1"/>
    </source>
</evidence>
<evidence type="ECO:0000256" key="6">
    <source>
        <dbReference type="ARBA" id="ARBA00022989"/>
    </source>
</evidence>
<evidence type="ECO:0000256" key="5">
    <source>
        <dbReference type="ARBA" id="ARBA00022723"/>
    </source>
</evidence>
<keyword evidence="3" id="KW-0349">Heme</keyword>
<keyword evidence="6 11" id="KW-1133">Transmembrane helix</keyword>
<dbReference type="Pfam" id="PF00487">
    <property type="entry name" value="FA_desaturase"/>
    <property type="match status" value="1"/>
</dbReference>
<comment type="similarity">
    <text evidence="2">Belongs to the fatty acid desaturase type 1 family.</text>
</comment>
<dbReference type="PANTHER" id="PTHR19353">
    <property type="entry name" value="FATTY ACID DESATURASE 2"/>
    <property type="match status" value="1"/>
</dbReference>
<dbReference type="InterPro" id="IPR001199">
    <property type="entry name" value="Cyt_B5-like_heme/steroid-bd"/>
</dbReference>
<dbReference type="PIRSF" id="PIRSF015921">
    <property type="entry name" value="FA_sphinglp_des"/>
    <property type="match status" value="1"/>
</dbReference>
<evidence type="ECO:0000256" key="8">
    <source>
        <dbReference type="ARBA" id="ARBA00023004"/>
    </source>
</evidence>
<evidence type="ECO:0000313" key="15">
    <source>
        <dbReference type="Proteomes" id="UP001642540"/>
    </source>
</evidence>
<dbReference type="CDD" id="cd03506">
    <property type="entry name" value="Delta6-FADS-like"/>
    <property type="match status" value="1"/>
</dbReference>
<evidence type="ECO:0008006" key="16">
    <source>
        <dbReference type="Google" id="ProtNLM"/>
    </source>
</evidence>
<keyword evidence="5" id="KW-0479">Metal-binding</keyword>
<evidence type="ECO:0000256" key="9">
    <source>
        <dbReference type="ARBA" id="ARBA00023098"/>
    </source>
</evidence>
<proteinExistence type="inferred from homology"/>
<feature type="transmembrane region" description="Helical" evidence="11">
    <location>
        <begin position="256"/>
        <end position="274"/>
    </location>
</feature>
<keyword evidence="4 11" id="KW-0812">Transmembrane</keyword>
<dbReference type="EMBL" id="CAXLJM020000067">
    <property type="protein sequence ID" value="CAL8122112.1"/>
    <property type="molecule type" value="Genomic_DNA"/>
</dbReference>
<feature type="transmembrane region" description="Helical" evidence="11">
    <location>
        <begin position="190"/>
        <end position="206"/>
    </location>
</feature>